<sequence length="278" mass="31210">MKKNILVLGGKGKTGRRVAERLTQKGHNVRIGSRSENPAFDWDKPAGWPTVLEGIERVYITYQPDLAVPGAKEAIEAFVKVAKEKGIQKLVLLSGKGEIEAERCEQLVINSGLDYTVIRASWFNQNFSESFFLEPILAGHVALPQDKVKVPYVDAEDIADVAVDVLLNERHNGRIYELTGSRFLTFKDVVHEIAEATGRDIQFTAISLPAYTKMMEEHGIPSDYIWLINYLFTEVLGNDNNQVITHGIEEVLGRKPKDFSDYVRETAATGIWNQKVHV</sequence>
<dbReference type="InterPro" id="IPR036291">
    <property type="entry name" value="NAD(P)-bd_dom_sf"/>
</dbReference>
<dbReference type="PANTHER" id="PTHR43162:SF1">
    <property type="entry name" value="PRESTALK A DIFFERENTIATION PROTEIN A"/>
    <property type="match status" value="1"/>
</dbReference>
<dbReference type="Gene3D" id="3.90.25.10">
    <property type="entry name" value="UDP-galactose 4-epimerase, domain 1"/>
    <property type="match status" value="1"/>
</dbReference>
<proteinExistence type="predicted"/>
<dbReference type="PATRIC" id="fig|1547436.3.peg.3203"/>
<dbReference type="PANTHER" id="PTHR43162">
    <property type="match status" value="1"/>
</dbReference>
<dbReference type="RefSeq" id="WP_055396854.1">
    <property type="nucleotide sequence ID" value="NZ_LCTZ01000002.1"/>
</dbReference>
<gene>
    <name evidence="2" type="ORF">AAY42_15530</name>
</gene>
<dbReference type="Proteomes" id="UP000050827">
    <property type="component" value="Unassembled WGS sequence"/>
</dbReference>
<dbReference type="AlphaFoldDB" id="A0A0Q1C1P0"/>
<dbReference type="Gene3D" id="3.40.50.720">
    <property type="entry name" value="NAD(P)-binding Rossmann-like Domain"/>
    <property type="match status" value="1"/>
</dbReference>
<name>A0A0Q1C1P0_9FLAO</name>
<dbReference type="InterPro" id="IPR051604">
    <property type="entry name" value="Ergot_Alk_Oxidoreductase"/>
</dbReference>
<keyword evidence="3" id="KW-1185">Reference proteome</keyword>
<protein>
    <submittedName>
        <fullName evidence="2">NmrA family transcriptional regulator</fullName>
    </submittedName>
</protein>
<dbReference type="EMBL" id="LCTZ01000002">
    <property type="protein sequence ID" value="KQC31145.1"/>
    <property type="molecule type" value="Genomic_DNA"/>
</dbReference>
<dbReference type="OrthoDB" id="9780595at2"/>
<feature type="domain" description="NAD(P)-binding" evidence="1">
    <location>
        <begin position="9"/>
        <end position="168"/>
    </location>
</feature>
<accession>A0A0Q1C1P0</accession>
<dbReference type="Pfam" id="PF13460">
    <property type="entry name" value="NAD_binding_10"/>
    <property type="match status" value="1"/>
</dbReference>
<comment type="caution">
    <text evidence="2">The sequence shown here is derived from an EMBL/GenBank/DDBJ whole genome shotgun (WGS) entry which is preliminary data.</text>
</comment>
<reference evidence="2 3" key="1">
    <citation type="submission" date="2015-04" db="EMBL/GenBank/DDBJ databases">
        <title>Complete genome of flavobacterium.</title>
        <authorList>
            <person name="Kwon Y.M."/>
            <person name="Kim S.-J."/>
        </authorList>
    </citation>
    <scope>NUCLEOTIDE SEQUENCE [LARGE SCALE GENOMIC DNA]</scope>
    <source>
        <strain evidence="2 3">DK169</strain>
    </source>
</reference>
<dbReference type="SUPFAM" id="SSF51735">
    <property type="entry name" value="NAD(P)-binding Rossmann-fold domains"/>
    <property type="match status" value="1"/>
</dbReference>
<evidence type="ECO:0000313" key="2">
    <source>
        <dbReference type="EMBL" id="KQC31145.1"/>
    </source>
</evidence>
<organism evidence="2 3">
    <name type="scientific">Flagellimonas eckloniae</name>
    <dbReference type="NCBI Taxonomy" id="346185"/>
    <lineage>
        <taxon>Bacteria</taxon>
        <taxon>Pseudomonadati</taxon>
        <taxon>Bacteroidota</taxon>
        <taxon>Flavobacteriia</taxon>
        <taxon>Flavobacteriales</taxon>
        <taxon>Flavobacteriaceae</taxon>
        <taxon>Flagellimonas</taxon>
    </lineage>
</organism>
<dbReference type="InterPro" id="IPR016040">
    <property type="entry name" value="NAD(P)-bd_dom"/>
</dbReference>
<evidence type="ECO:0000313" key="3">
    <source>
        <dbReference type="Proteomes" id="UP000050827"/>
    </source>
</evidence>
<dbReference type="STRING" id="346185.AAY42_15530"/>
<evidence type="ECO:0000259" key="1">
    <source>
        <dbReference type="Pfam" id="PF13460"/>
    </source>
</evidence>